<dbReference type="Proteomes" id="UP000582659">
    <property type="component" value="Unassembled WGS sequence"/>
</dbReference>
<gene>
    <name evidence="2" type="ORF">BXYJ_LOCUS6982</name>
</gene>
<dbReference type="OrthoDB" id="10495167at2759"/>
<dbReference type="Proteomes" id="UP000095284">
    <property type="component" value="Unplaced"/>
</dbReference>
<dbReference type="Proteomes" id="UP000659654">
    <property type="component" value="Unassembled WGS sequence"/>
</dbReference>
<protein>
    <submittedName>
        <fullName evidence="2">(pine wood nematode) hypothetical protein</fullName>
    </submittedName>
</protein>
<organism evidence="3 5">
    <name type="scientific">Bursaphelenchus xylophilus</name>
    <name type="common">Pinewood nematode worm</name>
    <name type="synonym">Aphelenchoides xylophilus</name>
    <dbReference type="NCBI Taxonomy" id="6326"/>
    <lineage>
        <taxon>Eukaryota</taxon>
        <taxon>Metazoa</taxon>
        <taxon>Ecdysozoa</taxon>
        <taxon>Nematoda</taxon>
        <taxon>Chromadorea</taxon>
        <taxon>Rhabditida</taxon>
        <taxon>Tylenchina</taxon>
        <taxon>Tylenchomorpha</taxon>
        <taxon>Aphelenchoidea</taxon>
        <taxon>Aphelenchoididae</taxon>
        <taxon>Bursaphelenchus</taxon>
    </lineage>
</organism>
<evidence type="ECO:0000256" key="1">
    <source>
        <dbReference type="SAM" id="MobiDB-lite"/>
    </source>
</evidence>
<feature type="region of interest" description="Disordered" evidence="1">
    <location>
        <begin position="353"/>
        <end position="374"/>
    </location>
</feature>
<evidence type="ECO:0000313" key="2">
    <source>
        <dbReference type="EMBL" id="CAD5222014.1"/>
    </source>
</evidence>
<reference evidence="5" key="1">
    <citation type="submission" date="2016-11" db="UniProtKB">
        <authorList>
            <consortium name="WormBaseParasite"/>
        </authorList>
    </citation>
    <scope>IDENTIFICATION</scope>
</reference>
<evidence type="ECO:0000313" key="4">
    <source>
        <dbReference type="Proteomes" id="UP000659654"/>
    </source>
</evidence>
<dbReference type="EMBL" id="CAJFDI010000003">
    <property type="protein sequence ID" value="CAD5222014.1"/>
    <property type="molecule type" value="Genomic_DNA"/>
</dbReference>
<reference evidence="2" key="2">
    <citation type="submission" date="2020-09" db="EMBL/GenBank/DDBJ databases">
        <authorList>
            <person name="Kikuchi T."/>
        </authorList>
    </citation>
    <scope>NUCLEOTIDE SEQUENCE</scope>
    <source>
        <strain evidence="2">Ka4C1</strain>
    </source>
</reference>
<dbReference type="WBParaSite" id="BXY_0640000.1">
    <property type="protein sequence ID" value="BXY_0640000.1"/>
    <property type="gene ID" value="BXY_0640000"/>
</dbReference>
<evidence type="ECO:0000313" key="5">
    <source>
        <dbReference type="WBParaSite" id="BXY_0640000.1"/>
    </source>
</evidence>
<name>A0A1I7S077_BURXY</name>
<sequence length="374" mass="42341">MEVDDFLHDASPGEDTDLPADPCQPVQPNHPHCSTMQSERIVGHVLKRGRLYYMYIPGYGIPPIVESPVNLPVHLIAQFEYEFAQKGPSMFPPTGVSYNTEVAEVVWTGLFDGISYALLRHIDNVHRLVPLGWAQLHFPELMRRYLQADSAYHNNNHFKHLNSTRHRWNPMNPTQSRRSITRPTPNVMTRPMFPQPSNTYNFNGPELRVPDLQVPSMSLHNQLQNLVPPTHSNNIMNSLPNPQPLNLQPPPSFLNMTNQNALNLLNNPEPLAILDSVATTLSQVITDVQKSASNIVVSEDPYQEKPESAGQEDEEVPPDPFNISSTLQPPHNQRMCSVNMTTVLRRQNRKLMHDEVMDSEAHGFAGPSSKRRRV</sequence>
<feature type="region of interest" description="Disordered" evidence="1">
    <location>
        <begin position="163"/>
        <end position="196"/>
    </location>
</feature>
<proteinExistence type="predicted"/>
<evidence type="ECO:0000313" key="3">
    <source>
        <dbReference type="Proteomes" id="UP000095284"/>
    </source>
</evidence>
<feature type="region of interest" description="Disordered" evidence="1">
    <location>
        <begin position="1"/>
        <end position="32"/>
    </location>
</feature>
<dbReference type="EMBL" id="CAJFCV020000003">
    <property type="protein sequence ID" value="CAG9108960.1"/>
    <property type="molecule type" value="Genomic_DNA"/>
</dbReference>
<feature type="compositionally biased region" description="Polar residues" evidence="1">
    <location>
        <begin position="171"/>
        <end position="187"/>
    </location>
</feature>
<feature type="region of interest" description="Disordered" evidence="1">
    <location>
        <begin position="296"/>
        <end position="319"/>
    </location>
</feature>
<keyword evidence="4" id="KW-1185">Reference proteome</keyword>
<accession>A0A1I7S077</accession>
<dbReference type="AlphaFoldDB" id="A0A1I7S077"/>